<gene>
    <name evidence="1" type="ORF">AVEN_119947_1</name>
</gene>
<evidence type="ECO:0000313" key="1">
    <source>
        <dbReference type="EMBL" id="GBN54685.1"/>
    </source>
</evidence>
<dbReference type="Proteomes" id="UP000499080">
    <property type="component" value="Unassembled WGS sequence"/>
</dbReference>
<sequence>MLATTEAAVVRFRLRDQRVPDSNINSTEDLRCVWARCTSNLMSMVKGPAFGVKRQSGTQILRQARFSMPCSESKLSEGHG</sequence>
<organism evidence="1 2">
    <name type="scientific">Araneus ventricosus</name>
    <name type="common">Orbweaver spider</name>
    <name type="synonym">Epeira ventricosa</name>
    <dbReference type="NCBI Taxonomy" id="182803"/>
    <lineage>
        <taxon>Eukaryota</taxon>
        <taxon>Metazoa</taxon>
        <taxon>Ecdysozoa</taxon>
        <taxon>Arthropoda</taxon>
        <taxon>Chelicerata</taxon>
        <taxon>Arachnida</taxon>
        <taxon>Araneae</taxon>
        <taxon>Araneomorphae</taxon>
        <taxon>Entelegynae</taxon>
        <taxon>Araneoidea</taxon>
        <taxon>Araneidae</taxon>
        <taxon>Araneus</taxon>
    </lineage>
</organism>
<accession>A0A4Y2PS31</accession>
<protein>
    <submittedName>
        <fullName evidence="1">Uncharacterized protein</fullName>
    </submittedName>
</protein>
<dbReference type="AlphaFoldDB" id="A0A4Y2PS31"/>
<name>A0A4Y2PS31_ARAVE</name>
<dbReference type="EMBL" id="BGPR01012128">
    <property type="protein sequence ID" value="GBN54685.1"/>
    <property type="molecule type" value="Genomic_DNA"/>
</dbReference>
<proteinExistence type="predicted"/>
<keyword evidence="2" id="KW-1185">Reference proteome</keyword>
<evidence type="ECO:0000313" key="2">
    <source>
        <dbReference type="Proteomes" id="UP000499080"/>
    </source>
</evidence>
<comment type="caution">
    <text evidence="1">The sequence shown here is derived from an EMBL/GenBank/DDBJ whole genome shotgun (WGS) entry which is preliminary data.</text>
</comment>
<reference evidence="1 2" key="1">
    <citation type="journal article" date="2019" name="Sci. Rep.">
        <title>Orb-weaving spider Araneus ventricosus genome elucidates the spidroin gene catalogue.</title>
        <authorList>
            <person name="Kono N."/>
            <person name="Nakamura H."/>
            <person name="Ohtoshi R."/>
            <person name="Moran D.A.P."/>
            <person name="Shinohara A."/>
            <person name="Yoshida Y."/>
            <person name="Fujiwara M."/>
            <person name="Mori M."/>
            <person name="Tomita M."/>
            <person name="Arakawa K."/>
        </authorList>
    </citation>
    <scope>NUCLEOTIDE SEQUENCE [LARGE SCALE GENOMIC DNA]</scope>
</reference>